<protein>
    <recommendedName>
        <fullName evidence="7">WW domain-containing protein</fullName>
    </recommendedName>
</protein>
<evidence type="ECO:0000313" key="5">
    <source>
        <dbReference type="EMBL" id="AET38884.1"/>
    </source>
</evidence>
<evidence type="ECO:0000256" key="2">
    <source>
        <dbReference type="SAM" id="MobiDB-lite"/>
    </source>
</evidence>
<dbReference type="SUPFAM" id="SSF51045">
    <property type="entry name" value="WW domain"/>
    <property type="match status" value="2"/>
</dbReference>
<dbReference type="SUPFAM" id="SSF81698">
    <property type="entry name" value="FF domain"/>
    <property type="match status" value="3"/>
</dbReference>
<dbReference type="AlphaFoldDB" id="G8JRW5"/>
<dbReference type="InterPro" id="IPR039726">
    <property type="entry name" value="Prp40-like"/>
</dbReference>
<dbReference type="PANTHER" id="PTHR11864">
    <property type="entry name" value="PRE-MRNA-PROCESSING PROTEIN PRP40"/>
    <property type="match status" value="1"/>
</dbReference>
<keyword evidence="6" id="KW-1185">Reference proteome</keyword>
<gene>
    <name evidence="5" type="ordered locus">Ecym_3397</name>
</gene>
<feature type="coiled-coil region" evidence="1">
    <location>
        <begin position="464"/>
        <end position="499"/>
    </location>
</feature>
<dbReference type="GeneID" id="11472250"/>
<dbReference type="GO" id="GO:0005685">
    <property type="term" value="C:U1 snRNP"/>
    <property type="evidence" value="ECO:0007669"/>
    <property type="project" value="EnsemblFungi"/>
</dbReference>
<dbReference type="CDD" id="cd00201">
    <property type="entry name" value="WW"/>
    <property type="match status" value="2"/>
</dbReference>
<dbReference type="Pfam" id="PF01846">
    <property type="entry name" value="FF"/>
    <property type="match status" value="3"/>
</dbReference>
<dbReference type="OMA" id="NEPIYKH"/>
<evidence type="ECO:0008006" key="7">
    <source>
        <dbReference type="Google" id="ProtNLM"/>
    </source>
</evidence>
<feature type="domain" description="FF" evidence="4">
    <location>
        <begin position="350"/>
        <end position="411"/>
    </location>
</feature>
<dbReference type="STRING" id="931890.G8JRW5"/>
<dbReference type="EMBL" id="CP002499">
    <property type="protein sequence ID" value="AET38884.1"/>
    <property type="molecule type" value="Genomic_DNA"/>
</dbReference>
<dbReference type="PROSITE" id="PS51676">
    <property type="entry name" value="FF"/>
    <property type="match status" value="2"/>
</dbReference>
<organism evidence="5 6">
    <name type="scientific">Eremothecium cymbalariae (strain CBS 270.75 / DBVPG 7215 / KCTC 17166 / NRRL Y-17582)</name>
    <name type="common">Yeast</name>
    <dbReference type="NCBI Taxonomy" id="931890"/>
    <lineage>
        <taxon>Eukaryota</taxon>
        <taxon>Fungi</taxon>
        <taxon>Dikarya</taxon>
        <taxon>Ascomycota</taxon>
        <taxon>Saccharomycotina</taxon>
        <taxon>Saccharomycetes</taxon>
        <taxon>Saccharomycetales</taxon>
        <taxon>Saccharomycetaceae</taxon>
        <taxon>Eremothecium</taxon>
    </lineage>
</organism>
<evidence type="ECO:0000313" key="6">
    <source>
        <dbReference type="Proteomes" id="UP000006790"/>
    </source>
</evidence>
<dbReference type="GO" id="GO:0003723">
    <property type="term" value="F:RNA binding"/>
    <property type="evidence" value="ECO:0007669"/>
    <property type="project" value="EnsemblFungi"/>
</dbReference>
<dbReference type="InParanoid" id="G8JRW5"/>
<dbReference type="GO" id="GO:0045292">
    <property type="term" value="P:mRNA cis splicing, via spliceosome"/>
    <property type="evidence" value="ECO:0007669"/>
    <property type="project" value="InterPro"/>
</dbReference>
<evidence type="ECO:0000259" key="4">
    <source>
        <dbReference type="PROSITE" id="PS51676"/>
    </source>
</evidence>
<dbReference type="FunCoup" id="G8JRW5">
    <property type="interactions" value="1159"/>
</dbReference>
<dbReference type="PANTHER" id="PTHR11864:SF0">
    <property type="entry name" value="PRP40 PRE-MRNA PROCESSING FACTOR 40 HOMOLOG A (YEAST)"/>
    <property type="match status" value="1"/>
</dbReference>
<dbReference type="PROSITE" id="PS01159">
    <property type="entry name" value="WW_DOMAIN_1"/>
    <property type="match status" value="2"/>
</dbReference>
<keyword evidence="1" id="KW-0175">Coiled coil</keyword>
<feature type="domain" description="WW" evidence="3">
    <location>
        <begin position="38"/>
        <end position="71"/>
    </location>
</feature>
<dbReference type="InterPro" id="IPR036517">
    <property type="entry name" value="FF_domain_sf"/>
</dbReference>
<dbReference type="OrthoDB" id="187617at2759"/>
<evidence type="ECO:0000259" key="3">
    <source>
        <dbReference type="PROSITE" id="PS50020"/>
    </source>
</evidence>
<reference evidence="6" key="1">
    <citation type="journal article" date="2012" name="G3 (Bethesda)">
        <title>Pichia sorbitophila, an interspecies yeast hybrid reveals early steps of genome resolution following polyploidization.</title>
        <authorList>
            <person name="Leh Louis V."/>
            <person name="Despons L."/>
            <person name="Friedrich A."/>
            <person name="Martin T."/>
            <person name="Durrens P."/>
            <person name="Casaregola S."/>
            <person name="Neuveglise C."/>
            <person name="Fairhead C."/>
            <person name="Marck C."/>
            <person name="Cruz J.A."/>
            <person name="Straub M.L."/>
            <person name="Kugler V."/>
            <person name="Sacerdot C."/>
            <person name="Uzunov Z."/>
            <person name="Thierry A."/>
            <person name="Weiss S."/>
            <person name="Bleykasten C."/>
            <person name="De Montigny J."/>
            <person name="Jacques N."/>
            <person name="Jung P."/>
            <person name="Lemaire M."/>
            <person name="Mallet S."/>
            <person name="Morel G."/>
            <person name="Richard G.F."/>
            <person name="Sarkar A."/>
            <person name="Savel G."/>
            <person name="Schacherer J."/>
            <person name="Seret M.L."/>
            <person name="Talla E."/>
            <person name="Samson G."/>
            <person name="Jubin C."/>
            <person name="Poulain J."/>
            <person name="Vacherie B."/>
            <person name="Barbe V."/>
            <person name="Pelletier E."/>
            <person name="Sherman D.J."/>
            <person name="Westhof E."/>
            <person name="Weissenbach J."/>
            <person name="Baret P.V."/>
            <person name="Wincker P."/>
            <person name="Gaillardin C."/>
            <person name="Dujon B."/>
            <person name="Souciet J.L."/>
        </authorList>
    </citation>
    <scope>NUCLEOTIDE SEQUENCE [LARGE SCALE GENOMIC DNA]</scope>
    <source>
        <strain evidence="6">CBS 270.75 / DBVPG 7215 / KCTC 17166 / NRRL Y-17582</strain>
    </source>
</reference>
<dbReference type="PROSITE" id="PS50020">
    <property type="entry name" value="WW_DOMAIN_2"/>
    <property type="match status" value="2"/>
</dbReference>
<dbReference type="InterPro" id="IPR036020">
    <property type="entry name" value="WW_dom_sf"/>
</dbReference>
<dbReference type="KEGG" id="erc:Ecym_3397"/>
<feature type="domain" description="WW" evidence="3">
    <location>
        <begin position="1"/>
        <end position="30"/>
    </location>
</feature>
<dbReference type="InterPro" id="IPR002713">
    <property type="entry name" value="FF_domain"/>
</dbReference>
<dbReference type="SMART" id="SM00456">
    <property type="entry name" value="WW"/>
    <property type="match status" value="2"/>
</dbReference>
<dbReference type="InterPro" id="IPR001202">
    <property type="entry name" value="WW_dom"/>
</dbReference>
<feature type="domain" description="FF" evidence="4">
    <location>
        <begin position="197"/>
        <end position="258"/>
    </location>
</feature>
<proteinExistence type="predicted"/>
<dbReference type="SMART" id="SM00441">
    <property type="entry name" value="FF"/>
    <property type="match status" value="4"/>
</dbReference>
<dbReference type="RefSeq" id="XP_003645701.1">
    <property type="nucleotide sequence ID" value="XM_003645653.1"/>
</dbReference>
<dbReference type="Pfam" id="PF00397">
    <property type="entry name" value="WW"/>
    <property type="match status" value="2"/>
</dbReference>
<dbReference type="HOGENOM" id="CLU_005825_1_1_1"/>
<dbReference type="GO" id="GO:0071004">
    <property type="term" value="C:U2-type prespliceosome"/>
    <property type="evidence" value="ECO:0007669"/>
    <property type="project" value="EnsemblFungi"/>
</dbReference>
<dbReference type="Proteomes" id="UP000006790">
    <property type="component" value="Chromosome 3"/>
</dbReference>
<dbReference type="Gene3D" id="2.20.70.10">
    <property type="match status" value="2"/>
</dbReference>
<evidence type="ECO:0000256" key="1">
    <source>
        <dbReference type="SAM" id="Coils"/>
    </source>
</evidence>
<dbReference type="Gene3D" id="1.10.10.440">
    <property type="entry name" value="FF domain"/>
    <property type="match status" value="4"/>
</dbReference>
<feature type="region of interest" description="Disordered" evidence="2">
    <location>
        <begin position="72"/>
        <end position="103"/>
    </location>
</feature>
<dbReference type="eggNOG" id="KOG0152">
    <property type="taxonomic scope" value="Eukaryota"/>
</dbReference>
<sequence>MTDWKETIDPEGRVYYYNSKGETTWHKPKEMEVVLDAILLKQGWKVASTEDGKVYYYNKNTNESTWELPVVREEKKDEGGEKNEEGKEKRKVEKNEEAAEKEETNAQIDLLLNTKDKYNNQSKVLNVKVENSLQAAEKFFLQMLKDHQVDSTWSFNGIISELSCKDPRYWCVDDDPLWKQSMFEKYLTTRTQDQLLKEHAAVSKFKDAFVSMLKGRKDIYYYTRWQTARRLIANEPIYKHSVVSEKIKKQTFEEYLGQLLNDYKSSHEKTRGLALQELRQYLQTIITDKSSIITWAELEKQYLFTNSRFLANKHFEALEKVDILKEYIDLVIKYTSDYDKEIELLSQSNYTDDRIARDNFKELLQEHKPKIRCTTKWNNIYPIIKNDQRFLNMLGRNGSNALDLFLDQVDEHRLTINAQCSIAQQILIDEQFQWDEEDPVAEKPRLLALIKDKDQFKQVDELDLNIIVDELAKARQQKLEEERQRLQRLKEQRKQYFALMLQRVFHQLQQLPATWEEAKEHVRSFPEYQAMEDDEATMSQVFIDVSNDFTLLPAGIRTSKGTRKRPLASTLELDY</sequence>
<accession>G8JRW5</accession>
<name>G8JRW5_ERECY</name>